<dbReference type="Pfam" id="PF14383">
    <property type="entry name" value="VARLMGL"/>
    <property type="match status" value="1"/>
</dbReference>
<dbReference type="PANTHER" id="PTHR46836:SF9">
    <property type="entry name" value="DUF4378 DOMAIN-CONTAINING PROTEIN"/>
    <property type="match status" value="1"/>
</dbReference>
<comment type="caution">
    <text evidence="5">The sequence shown here is derived from an EMBL/GenBank/DDBJ whole genome shotgun (WGS) entry which is preliminary data.</text>
</comment>
<feature type="compositionally biased region" description="Polar residues" evidence="1">
    <location>
        <begin position="525"/>
        <end position="537"/>
    </location>
</feature>
<evidence type="ECO:0000259" key="2">
    <source>
        <dbReference type="Pfam" id="PF12552"/>
    </source>
</evidence>
<gene>
    <name evidence="5" type="ORF">ERUC_LOCUS18880</name>
</gene>
<evidence type="ECO:0000256" key="1">
    <source>
        <dbReference type="SAM" id="MobiDB-lite"/>
    </source>
</evidence>
<feature type="domain" description="DUF4378" evidence="3">
    <location>
        <begin position="704"/>
        <end position="841"/>
    </location>
</feature>
<feature type="compositionally biased region" description="Polar residues" evidence="1">
    <location>
        <begin position="595"/>
        <end position="605"/>
    </location>
</feature>
<dbReference type="InterPro" id="IPR032795">
    <property type="entry name" value="DUF3741-assoc"/>
</dbReference>
<feature type="domain" description="DUF3741" evidence="4">
    <location>
        <begin position="13"/>
        <end position="38"/>
    </location>
</feature>
<dbReference type="AlphaFoldDB" id="A0ABC8K3L9"/>
<evidence type="ECO:0008006" key="7">
    <source>
        <dbReference type="Google" id="ProtNLM"/>
    </source>
</evidence>
<feature type="compositionally biased region" description="Polar residues" evidence="1">
    <location>
        <begin position="545"/>
        <end position="557"/>
    </location>
</feature>
<feature type="domain" description="DUF3741" evidence="2">
    <location>
        <begin position="114"/>
        <end position="158"/>
    </location>
</feature>
<dbReference type="Proteomes" id="UP001642260">
    <property type="component" value="Unassembled WGS sequence"/>
</dbReference>
<evidence type="ECO:0000259" key="4">
    <source>
        <dbReference type="Pfam" id="PF14383"/>
    </source>
</evidence>
<proteinExistence type="predicted"/>
<protein>
    <recommendedName>
        <fullName evidence="7">DUF4378 domain-containing protein</fullName>
    </recommendedName>
</protein>
<dbReference type="EMBL" id="CAKOAT010178488">
    <property type="protein sequence ID" value="CAH8353110.1"/>
    <property type="molecule type" value="Genomic_DNA"/>
</dbReference>
<feature type="region of interest" description="Disordered" evidence="1">
    <location>
        <begin position="1"/>
        <end position="71"/>
    </location>
</feature>
<feature type="compositionally biased region" description="Low complexity" evidence="1">
    <location>
        <begin position="47"/>
        <end position="58"/>
    </location>
</feature>
<feature type="compositionally biased region" description="Basic and acidic residues" evidence="1">
    <location>
        <begin position="284"/>
        <end position="301"/>
    </location>
</feature>
<feature type="region of interest" description="Disordered" evidence="1">
    <location>
        <begin position="255"/>
        <end position="355"/>
    </location>
</feature>
<evidence type="ECO:0000313" key="5">
    <source>
        <dbReference type="EMBL" id="CAH8353110.1"/>
    </source>
</evidence>
<dbReference type="Pfam" id="PF14309">
    <property type="entry name" value="DUF4378"/>
    <property type="match status" value="1"/>
</dbReference>
<evidence type="ECO:0000259" key="3">
    <source>
        <dbReference type="Pfam" id="PF14309"/>
    </source>
</evidence>
<name>A0ABC8K3L9_ERUVS</name>
<evidence type="ECO:0000313" key="6">
    <source>
        <dbReference type="Proteomes" id="UP001642260"/>
    </source>
</evidence>
<sequence length="848" mass="95348">MKSLLAQEMSKQKETKRRSPSIIARLMGLDVLPPKSSSHRQQKSVESQQGRSGAGSSSYDGCESLRRSSKGGEQKFKDVYEVLDAKKAERNGDLYHQGRVNAVNLSQAEMGFIRQKFMEAKRLSTDEKLRHSKEFDDALEALDSNKDLLLKFLQRPDSLFTKHMHDLQSTPHKPHYGQAQCPNSQRHVESLKTHKVDRDLLRRSPHRHVGGDGCSSHSHTRHASYDTLDLPKVDQGKRSELQPTKIVVLKPKLGGRAFASPSSSSDEFRADRRLPCTSNHGRQKSNEDIRLSRQNSRDSGEFSKIMSRQRKASCGNGRDAMRFETSGFRGYAGDESSSGSDSASESELVPVTSRTRTAFNRKNYHRFLPSKSTSSSVSREAKRRLSERWKLTHNSEQDIEISRSGTLAEMLATSDKEARPASFNGLIFEEGIGRRVGSNAHLSELPEPVGISSRDGWKGSRSRSYSKSKTIMNQESTHGYTIVLPKELISRDGLVMGSSSHHSFLSSKFSRNGSNKSRSSYNSSPEVNISPSLTTFLYQKEKPSPSKTSCSFSVDANSDTEDSSASDDVKTVMSSEAPDLSTVTSLTDPDISRMPTETVNHSSVPEPQPRENSKEKDQPSPASVLEASFDDDVSSSSECFESVSADLKGRLRMQLQLLKLESAAYHEASMLVPSDEDTDQESSTITDEILTSHEVREEDWKSLYLVDLLANSRLSDSDHNTVMETPVDPSMFQDLEKKYSSLKTSTRLERRFLFDQISRELVQILKQFSDPHPWVKPKRVCQKWDASKIQETLRDLVTRKKEKVSKDDVEETELQWLRLEDDIEIIGRDIEEMLTDELLAELVVDAIF</sequence>
<feature type="region of interest" description="Disordered" evidence="1">
    <location>
        <begin position="502"/>
        <end position="623"/>
    </location>
</feature>
<accession>A0ABC8K3L9</accession>
<dbReference type="PANTHER" id="PTHR46836">
    <property type="entry name" value="AFADIN"/>
    <property type="match status" value="1"/>
</dbReference>
<feature type="compositionally biased region" description="Low complexity" evidence="1">
    <location>
        <begin position="333"/>
        <end position="346"/>
    </location>
</feature>
<reference evidence="5 6" key="1">
    <citation type="submission" date="2022-03" db="EMBL/GenBank/DDBJ databases">
        <authorList>
            <person name="Macdonald S."/>
            <person name="Ahmed S."/>
            <person name="Newling K."/>
        </authorList>
    </citation>
    <scope>NUCLEOTIDE SEQUENCE [LARGE SCALE GENOMIC DNA]</scope>
</reference>
<feature type="compositionally biased region" description="Basic and acidic residues" evidence="1">
    <location>
        <begin position="608"/>
        <end position="618"/>
    </location>
</feature>
<dbReference type="InterPro" id="IPR025486">
    <property type="entry name" value="DUF4378"/>
</dbReference>
<dbReference type="Pfam" id="PF12552">
    <property type="entry name" value="DUF3741"/>
    <property type="match status" value="1"/>
</dbReference>
<keyword evidence="6" id="KW-1185">Reference proteome</keyword>
<feature type="region of interest" description="Disordered" evidence="1">
    <location>
        <begin position="194"/>
        <end position="243"/>
    </location>
</feature>
<feature type="compositionally biased region" description="Basic and acidic residues" evidence="1">
    <location>
        <begin position="229"/>
        <end position="240"/>
    </location>
</feature>
<feature type="compositionally biased region" description="Low complexity" evidence="1">
    <location>
        <begin position="502"/>
        <end position="524"/>
    </location>
</feature>
<dbReference type="InterPro" id="IPR022212">
    <property type="entry name" value="DUF3741"/>
</dbReference>
<organism evidence="5 6">
    <name type="scientific">Eruca vesicaria subsp. sativa</name>
    <name type="common">Garden rocket</name>
    <name type="synonym">Eruca sativa</name>
    <dbReference type="NCBI Taxonomy" id="29727"/>
    <lineage>
        <taxon>Eukaryota</taxon>
        <taxon>Viridiplantae</taxon>
        <taxon>Streptophyta</taxon>
        <taxon>Embryophyta</taxon>
        <taxon>Tracheophyta</taxon>
        <taxon>Spermatophyta</taxon>
        <taxon>Magnoliopsida</taxon>
        <taxon>eudicotyledons</taxon>
        <taxon>Gunneridae</taxon>
        <taxon>Pentapetalae</taxon>
        <taxon>rosids</taxon>
        <taxon>malvids</taxon>
        <taxon>Brassicales</taxon>
        <taxon>Brassicaceae</taxon>
        <taxon>Brassiceae</taxon>
        <taxon>Eruca</taxon>
    </lineage>
</organism>